<dbReference type="SUPFAM" id="SSF81383">
    <property type="entry name" value="F-box domain"/>
    <property type="match status" value="1"/>
</dbReference>
<comment type="caution">
    <text evidence="2">The sequence shown here is derived from an EMBL/GenBank/DDBJ whole genome shotgun (WGS) entry which is preliminary data.</text>
</comment>
<dbReference type="SUPFAM" id="SSF50978">
    <property type="entry name" value="WD40 repeat-like"/>
    <property type="match status" value="1"/>
</dbReference>
<dbReference type="PANTHER" id="PTHR19855">
    <property type="entry name" value="WD40 REPEAT PROTEIN 12, 37"/>
    <property type="match status" value="1"/>
</dbReference>
<dbReference type="Gene3D" id="2.130.10.10">
    <property type="entry name" value="YVTN repeat-like/Quinoprotein amine dehydrogenase"/>
    <property type="match status" value="1"/>
</dbReference>
<dbReference type="Gene3D" id="1.20.1280.50">
    <property type="match status" value="1"/>
</dbReference>
<dbReference type="InterPro" id="IPR036322">
    <property type="entry name" value="WD40_repeat_dom_sf"/>
</dbReference>
<evidence type="ECO:0000256" key="1">
    <source>
        <dbReference type="SAM" id="MobiDB-lite"/>
    </source>
</evidence>
<dbReference type="Proteomes" id="UP000743370">
    <property type="component" value="Unassembled WGS sequence"/>
</dbReference>
<dbReference type="InterPro" id="IPR015943">
    <property type="entry name" value="WD40/YVTN_repeat-like_dom_sf"/>
</dbReference>
<dbReference type="EMBL" id="JABFOF010000007">
    <property type="protein sequence ID" value="KAG2390699.1"/>
    <property type="molecule type" value="Genomic_DNA"/>
</dbReference>
<gene>
    <name evidence="2" type="ORF">HKW66_Vig0253630</name>
</gene>
<name>A0A8T0K1U6_PHAAN</name>
<feature type="compositionally biased region" description="Polar residues" evidence="1">
    <location>
        <begin position="34"/>
        <end position="49"/>
    </location>
</feature>
<feature type="region of interest" description="Disordered" evidence="1">
    <location>
        <begin position="1"/>
        <end position="51"/>
    </location>
</feature>
<sequence>MSSTTSSSSSSSSSSSTSAPYDVVAAPDIPGPSTRRTAQFEGPSSSRQRPMNEVLPEPFLEALANQVAIDAANYNGRLAAAQALAYFFRSRVSVFLLRDVIAMVCLVPDANDGYLSAPSQLAELINEKQVCSTWREVSRSDLLWEHLTRRIWRRTFRVRDTWHTEYINWHRTATNFETGRLSFMTPRFDPSEHRRGLICRCLSLSDTRLACGFVDGTVRVFDLETYDHVSTYLSDHGHLFGPYSRSVSGIIITDSDITFARLDGDIYVDAINVHGQSQARRVVSGFVMNSGVLVGFAGTRRRWVGLFAGIAEGAFQVWNAESGERLFLGGSLTDPETVMGWHMLTELVDPVGRVRVTEDEFVVACTGLRLICFNAWNPEVLLRDEMSASGFVVSSMDVSSEAFVVVERGGVGTVWRVGTMELMSRFVLRSSWVRGLWGCMNLGYVVTYSPNPTPFLRVWNIEQEEGRLCVRVFLRAGEVNSMVGDDRHVAISSNNINLLDFGVQNP</sequence>
<accession>A0A8T0K1U6</accession>
<dbReference type="AlphaFoldDB" id="A0A8T0K1U6"/>
<evidence type="ECO:0000313" key="2">
    <source>
        <dbReference type="EMBL" id="KAG2390699.1"/>
    </source>
</evidence>
<reference evidence="2 3" key="1">
    <citation type="submission" date="2020-05" db="EMBL/GenBank/DDBJ databases">
        <title>Vigna angularis (adzuki bean) Var. LongXiaoDou No. 4 denovo assembly.</title>
        <authorList>
            <person name="Xiang H."/>
        </authorList>
    </citation>
    <scope>NUCLEOTIDE SEQUENCE [LARGE SCALE GENOMIC DNA]</scope>
    <source>
        <tissue evidence="2">Leaf</tissue>
    </source>
</reference>
<feature type="compositionally biased region" description="Low complexity" evidence="1">
    <location>
        <begin position="1"/>
        <end position="18"/>
    </location>
</feature>
<protein>
    <submittedName>
        <fullName evidence="2">Transcriptional regulator STERILE</fullName>
    </submittedName>
</protein>
<proteinExistence type="predicted"/>
<dbReference type="PANTHER" id="PTHR19855:SF31">
    <property type="entry name" value="TRANSCRIPTIONAL REGULATOR STERILE APETALA"/>
    <property type="match status" value="1"/>
</dbReference>
<organism evidence="2 3">
    <name type="scientific">Phaseolus angularis</name>
    <name type="common">Azuki bean</name>
    <name type="synonym">Vigna angularis</name>
    <dbReference type="NCBI Taxonomy" id="3914"/>
    <lineage>
        <taxon>Eukaryota</taxon>
        <taxon>Viridiplantae</taxon>
        <taxon>Streptophyta</taxon>
        <taxon>Embryophyta</taxon>
        <taxon>Tracheophyta</taxon>
        <taxon>Spermatophyta</taxon>
        <taxon>Magnoliopsida</taxon>
        <taxon>eudicotyledons</taxon>
        <taxon>Gunneridae</taxon>
        <taxon>Pentapetalae</taxon>
        <taxon>rosids</taxon>
        <taxon>fabids</taxon>
        <taxon>Fabales</taxon>
        <taxon>Fabaceae</taxon>
        <taxon>Papilionoideae</taxon>
        <taxon>50 kb inversion clade</taxon>
        <taxon>NPAAA clade</taxon>
        <taxon>indigoferoid/millettioid clade</taxon>
        <taxon>Phaseoleae</taxon>
        <taxon>Vigna</taxon>
    </lineage>
</organism>
<evidence type="ECO:0000313" key="3">
    <source>
        <dbReference type="Proteomes" id="UP000743370"/>
    </source>
</evidence>
<dbReference type="InterPro" id="IPR036047">
    <property type="entry name" value="F-box-like_dom_sf"/>
</dbReference>